<dbReference type="InterPro" id="IPR032719">
    <property type="entry name" value="WbsX"/>
</dbReference>
<dbReference type="Gene3D" id="3.20.20.80">
    <property type="entry name" value="Glycosidases"/>
    <property type="match status" value="1"/>
</dbReference>
<dbReference type="PANTHER" id="PTHR41244">
    <property type="entry name" value="RHAMNAN SYNTHESIS F"/>
    <property type="match status" value="1"/>
</dbReference>
<dbReference type="AlphaFoldDB" id="A0A173U189"/>
<dbReference type="EMBL" id="CYXX01000012">
    <property type="protein sequence ID" value="CUN08853.1"/>
    <property type="molecule type" value="Genomic_DNA"/>
</dbReference>
<dbReference type="Pfam" id="PF14307">
    <property type="entry name" value="Glyco_tran_WbsX"/>
    <property type="match status" value="1"/>
</dbReference>
<sequence length="374" mass="44611">MSVNKVKVIANYLPQYHTIPENDKWWGKGFTDWIAVKATEPAYEGHNQPRVPLNENYYSLDCADSIRWQASLAREYGIYGFGIYHYWFSSNQQLLQKPAELLLQNKDIDINFMFIWDNLTWKRTWSKLSRGLDWAPNYDKSTEDLENIDSGILAELVYGTEDDWKKHYNYLLPFFKDERYIKKDNRPIFSIFQPRNDIETLKKMTIYWNELAKKDGFDGIYFLSKDSVWPERLEGKMKYAPFAPTSWSIFMEYKIKEFFAKKKKRIGFYDYDKCWKNILTDAKKASRDTYLCGFVRYDDSPRRGNKARIILNESPKKFGEYMKKLMTISKKQNKEFVFLMAWNEWGEGAYLEPDTVDGNSYLEILKKVIDEINR</sequence>
<protein>
    <recommendedName>
        <fullName evidence="3">Glycosyl transferase</fullName>
    </recommendedName>
</protein>
<evidence type="ECO:0008006" key="3">
    <source>
        <dbReference type="Google" id="ProtNLM"/>
    </source>
</evidence>
<evidence type="ECO:0000313" key="1">
    <source>
        <dbReference type="EMBL" id="CUN08853.1"/>
    </source>
</evidence>
<proteinExistence type="predicted"/>
<accession>A0A173U189</accession>
<dbReference type="Proteomes" id="UP000095453">
    <property type="component" value="Unassembled WGS sequence"/>
</dbReference>
<dbReference type="PANTHER" id="PTHR41244:SF1">
    <property type="entry name" value="GLYCOSYLTRANSFERASE"/>
    <property type="match status" value="1"/>
</dbReference>
<organism evidence="1 2">
    <name type="scientific">Roseburia inulinivorans</name>
    <dbReference type="NCBI Taxonomy" id="360807"/>
    <lineage>
        <taxon>Bacteria</taxon>
        <taxon>Bacillati</taxon>
        <taxon>Bacillota</taxon>
        <taxon>Clostridia</taxon>
        <taxon>Lachnospirales</taxon>
        <taxon>Lachnospiraceae</taxon>
        <taxon>Roseburia</taxon>
    </lineage>
</organism>
<evidence type="ECO:0000313" key="2">
    <source>
        <dbReference type="Proteomes" id="UP000095453"/>
    </source>
</evidence>
<dbReference type="CDD" id="cd11579">
    <property type="entry name" value="Glyco_tran_WbsX"/>
    <property type="match status" value="1"/>
</dbReference>
<gene>
    <name evidence="1" type="ORF">ERS852444_01823</name>
</gene>
<name>A0A173U189_9FIRM</name>
<reference evidence="1 2" key="1">
    <citation type="submission" date="2015-09" db="EMBL/GenBank/DDBJ databases">
        <authorList>
            <consortium name="Pathogen Informatics"/>
        </authorList>
    </citation>
    <scope>NUCLEOTIDE SEQUENCE [LARGE SCALE GENOMIC DNA]</scope>
    <source>
        <strain evidence="1 2">2789STDY5608887</strain>
    </source>
</reference>
<dbReference type="RefSeq" id="WP_055169252.1">
    <property type="nucleotide sequence ID" value="NZ_CYXX01000012.1"/>
</dbReference>